<dbReference type="PROSITE" id="PS51196">
    <property type="entry name" value="SECA_MOTOR_DEAD"/>
    <property type="match status" value="1"/>
</dbReference>
<dbReference type="OrthoDB" id="9805579at2"/>
<dbReference type="GO" id="GO:0005524">
    <property type="term" value="F:ATP binding"/>
    <property type="evidence" value="ECO:0007669"/>
    <property type="project" value="InterPro"/>
</dbReference>
<accession>A0A418Y8S2</accession>
<dbReference type="EMBL" id="QZCH01000173">
    <property type="protein sequence ID" value="RJG34708.1"/>
    <property type="molecule type" value="Genomic_DNA"/>
</dbReference>
<dbReference type="InterPro" id="IPR014018">
    <property type="entry name" value="SecA_motor_DEAD"/>
</dbReference>
<dbReference type="AlphaFoldDB" id="A0A418Y8S2"/>
<dbReference type="Gene3D" id="3.40.50.300">
    <property type="entry name" value="P-loop containing nucleotide triphosphate hydrolases"/>
    <property type="match status" value="1"/>
</dbReference>
<evidence type="ECO:0000313" key="3">
    <source>
        <dbReference type="Proteomes" id="UP000283255"/>
    </source>
</evidence>
<organism evidence="2 3">
    <name type="scientific">Motilimonas pumila</name>
    <dbReference type="NCBI Taxonomy" id="2303987"/>
    <lineage>
        <taxon>Bacteria</taxon>
        <taxon>Pseudomonadati</taxon>
        <taxon>Pseudomonadota</taxon>
        <taxon>Gammaproteobacteria</taxon>
        <taxon>Alteromonadales</taxon>
        <taxon>Alteromonadales genera incertae sedis</taxon>
        <taxon>Motilimonas</taxon>
    </lineage>
</organism>
<dbReference type="SUPFAM" id="SSF52540">
    <property type="entry name" value="P-loop containing nucleoside triphosphate hydrolases"/>
    <property type="match status" value="1"/>
</dbReference>
<dbReference type="Proteomes" id="UP000283255">
    <property type="component" value="Unassembled WGS sequence"/>
</dbReference>
<keyword evidence="3" id="KW-1185">Reference proteome</keyword>
<dbReference type="InterPro" id="IPR011115">
    <property type="entry name" value="SecA_DEAD"/>
</dbReference>
<dbReference type="GO" id="GO:0016020">
    <property type="term" value="C:membrane"/>
    <property type="evidence" value="ECO:0007669"/>
    <property type="project" value="InterPro"/>
</dbReference>
<proteinExistence type="predicted"/>
<evidence type="ECO:0000259" key="1">
    <source>
        <dbReference type="PROSITE" id="PS51196"/>
    </source>
</evidence>
<dbReference type="RefSeq" id="WP_147378841.1">
    <property type="nucleotide sequence ID" value="NZ_QZCH01000173.1"/>
</dbReference>
<feature type="domain" description="SecA family profile" evidence="1">
    <location>
        <begin position="3"/>
        <end position="70"/>
    </location>
</feature>
<reference evidence="2 3" key="2">
    <citation type="submission" date="2019-01" db="EMBL/GenBank/DDBJ databases">
        <title>Motilimonas pumilus sp. nov., isolated from the gut of sea cucumber (Apostichopus japonicus).</title>
        <authorList>
            <person name="Wang F.-Q."/>
            <person name="Ren L.-H."/>
            <person name="Lin Y.-W."/>
            <person name="Sun G.-H."/>
            <person name="Du Z.-J."/>
            <person name="Zhao J.-X."/>
            <person name="Liu X.-J."/>
            <person name="Liu L.-J."/>
        </authorList>
    </citation>
    <scope>NUCLEOTIDE SEQUENCE [LARGE SCALE GENOMIC DNA]</scope>
    <source>
        <strain evidence="2 3">PLHSC7-2</strain>
    </source>
</reference>
<sequence length="70" mass="7675">MFNRILTGIFGSRNERLIKQMSKSVAKINALEPSLQALSDEDLRARTDALKARIAAGETVNDILPDAFAT</sequence>
<reference evidence="2 3" key="1">
    <citation type="submission" date="2018-09" db="EMBL/GenBank/DDBJ databases">
        <authorList>
            <person name="Wang F."/>
        </authorList>
    </citation>
    <scope>NUCLEOTIDE SEQUENCE [LARGE SCALE GENOMIC DNA]</scope>
    <source>
        <strain evidence="2 3">PLHSC7-2</strain>
    </source>
</reference>
<feature type="non-terminal residue" evidence="2">
    <location>
        <position position="70"/>
    </location>
</feature>
<protein>
    <recommendedName>
        <fullName evidence="1">SecA family profile domain-containing protein</fullName>
    </recommendedName>
</protein>
<dbReference type="Pfam" id="PF07517">
    <property type="entry name" value="SecA_DEAD"/>
    <property type="match status" value="1"/>
</dbReference>
<name>A0A418Y8S2_9GAMM</name>
<dbReference type="GO" id="GO:0017038">
    <property type="term" value="P:protein import"/>
    <property type="evidence" value="ECO:0007669"/>
    <property type="project" value="InterPro"/>
</dbReference>
<comment type="caution">
    <text evidence="2">The sequence shown here is derived from an EMBL/GenBank/DDBJ whole genome shotgun (WGS) entry which is preliminary data.</text>
</comment>
<gene>
    <name evidence="2" type="ORF">D1Z90_21095</name>
</gene>
<evidence type="ECO:0000313" key="2">
    <source>
        <dbReference type="EMBL" id="RJG34708.1"/>
    </source>
</evidence>
<dbReference type="InterPro" id="IPR027417">
    <property type="entry name" value="P-loop_NTPase"/>
</dbReference>